<keyword evidence="4" id="KW-0862">Zinc</keyword>
<proteinExistence type="predicted"/>
<evidence type="ECO:0000256" key="3">
    <source>
        <dbReference type="ARBA" id="ARBA00022771"/>
    </source>
</evidence>
<feature type="compositionally biased region" description="Polar residues" evidence="6">
    <location>
        <begin position="88"/>
        <end position="114"/>
    </location>
</feature>
<dbReference type="OrthoDB" id="7782839at2759"/>
<evidence type="ECO:0000259" key="7">
    <source>
        <dbReference type="SMART" id="SM00980"/>
    </source>
</evidence>
<evidence type="ECO:0000256" key="4">
    <source>
        <dbReference type="ARBA" id="ARBA00022833"/>
    </source>
</evidence>
<evidence type="ECO:0000313" key="8">
    <source>
        <dbReference type="EMBL" id="CAH0715417.1"/>
    </source>
</evidence>
<dbReference type="GO" id="GO:0008270">
    <property type="term" value="F:zinc ion binding"/>
    <property type="evidence" value="ECO:0007669"/>
    <property type="project" value="UniProtKB-KW"/>
</dbReference>
<organism evidence="8 9">
    <name type="scientific">Brenthis ino</name>
    <name type="common">lesser marbled fritillary</name>
    <dbReference type="NCBI Taxonomy" id="405034"/>
    <lineage>
        <taxon>Eukaryota</taxon>
        <taxon>Metazoa</taxon>
        <taxon>Ecdysozoa</taxon>
        <taxon>Arthropoda</taxon>
        <taxon>Hexapoda</taxon>
        <taxon>Insecta</taxon>
        <taxon>Pterygota</taxon>
        <taxon>Neoptera</taxon>
        <taxon>Endopterygota</taxon>
        <taxon>Lepidoptera</taxon>
        <taxon>Glossata</taxon>
        <taxon>Ditrysia</taxon>
        <taxon>Papilionoidea</taxon>
        <taxon>Nymphalidae</taxon>
        <taxon>Heliconiinae</taxon>
        <taxon>Argynnini</taxon>
        <taxon>Brenthis</taxon>
    </lineage>
</organism>
<keyword evidence="2" id="KW-0479">Metal-binding</keyword>
<dbReference type="InterPro" id="IPR006612">
    <property type="entry name" value="THAP_Znf"/>
</dbReference>
<protein>
    <recommendedName>
        <fullName evidence="7">THAP-type domain-containing protein</fullName>
    </recommendedName>
</protein>
<gene>
    <name evidence="8" type="ORF">BINO364_LOCUS2344</name>
</gene>
<dbReference type="Proteomes" id="UP000838878">
    <property type="component" value="Chromosome 10"/>
</dbReference>
<evidence type="ECO:0000256" key="5">
    <source>
        <dbReference type="ARBA" id="ARBA00023125"/>
    </source>
</evidence>
<keyword evidence="3" id="KW-0863">Zinc-finger</keyword>
<reference evidence="8" key="1">
    <citation type="submission" date="2021-12" db="EMBL/GenBank/DDBJ databases">
        <authorList>
            <person name="Martin H S."/>
        </authorList>
    </citation>
    <scope>NUCLEOTIDE SEQUENCE</scope>
</reference>
<dbReference type="GO" id="GO:0003677">
    <property type="term" value="F:DNA binding"/>
    <property type="evidence" value="ECO:0007669"/>
    <property type="project" value="UniProtKB-KW"/>
</dbReference>
<accession>A0A8J9U7Y9</accession>
<evidence type="ECO:0000256" key="2">
    <source>
        <dbReference type="ARBA" id="ARBA00022723"/>
    </source>
</evidence>
<feature type="domain" description="THAP-type" evidence="7">
    <location>
        <begin position="14"/>
        <end position="97"/>
    </location>
</feature>
<comment type="cofactor">
    <cofactor evidence="1">
        <name>a divalent metal cation</name>
        <dbReference type="ChEBI" id="CHEBI:60240"/>
    </cofactor>
</comment>
<dbReference type="InterPro" id="IPR027806">
    <property type="entry name" value="HARBI1_dom"/>
</dbReference>
<dbReference type="SMART" id="SM00980">
    <property type="entry name" value="THAP"/>
    <property type="match status" value="1"/>
</dbReference>
<dbReference type="EMBL" id="OV170230">
    <property type="protein sequence ID" value="CAH0715417.1"/>
    <property type="molecule type" value="Genomic_DNA"/>
</dbReference>
<dbReference type="PANTHER" id="PTHR23080">
    <property type="entry name" value="THAP DOMAIN PROTEIN"/>
    <property type="match status" value="1"/>
</dbReference>
<name>A0A8J9U7Y9_9NEOP</name>
<dbReference type="AlphaFoldDB" id="A0A8J9U7Y9"/>
<feature type="non-terminal residue" evidence="8">
    <location>
        <position position="486"/>
    </location>
</feature>
<dbReference type="Pfam" id="PF05485">
    <property type="entry name" value="THAP"/>
    <property type="match status" value="1"/>
</dbReference>
<dbReference type="Pfam" id="PF13359">
    <property type="entry name" value="DDE_Tnp_4"/>
    <property type="match status" value="1"/>
</dbReference>
<keyword evidence="5" id="KW-0238">DNA-binding</keyword>
<sequence>MNPHEAWTPYKDTKFCFVPTCKNSSRNTQKTFFGVPKSTKQEWCEAVGIECPKRFLYICEDHLNLKEDVENYLFWKTVQGRPKLKSRLPQSLVKTPSQDLTSMNEPKPSTSSSASLMEVDVVAATTKAHKGVQVKPKTADRTTYCKVYKKHSQILLLEEEETTAMEEALPSTQGSTTESITSADISEISSEINVPAPNPNKSFMFSVIKNKPHSYIGLPKTYYWLIEYLQINLKVKSSHIIITLYKIRNNTPFYQISDMFEVSLTTLWRIFFRTLYLLSKFFKQLIFIPSKYDVKRNLPSSFKTNKEYSNVFCIIDCFEIEIEKPSNPINQSLTWSQYKNANTLKYLIASTPDGFINFVSAGYGGRISDTNIVESCGFLDILPLNCTVLADRGFKHIDTLLSRKQIKLLRPPSVSKDMKLSKQEAIKSKVIASLRIHVERVIRRVRLFKFLKPHSVINNKLIQHTDEVVIVACGLINLQSSIVNNK</sequence>
<evidence type="ECO:0000313" key="9">
    <source>
        <dbReference type="Proteomes" id="UP000838878"/>
    </source>
</evidence>
<evidence type="ECO:0000256" key="6">
    <source>
        <dbReference type="SAM" id="MobiDB-lite"/>
    </source>
</evidence>
<feature type="region of interest" description="Disordered" evidence="6">
    <location>
        <begin position="86"/>
        <end position="114"/>
    </location>
</feature>
<keyword evidence="9" id="KW-1185">Reference proteome</keyword>
<evidence type="ECO:0000256" key="1">
    <source>
        <dbReference type="ARBA" id="ARBA00001968"/>
    </source>
</evidence>